<protein>
    <submittedName>
        <fullName evidence="2">Uncharacterized protein</fullName>
    </submittedName>
</protein>
<dbReference type="AlphaFoldDB" id="A0A225D4M4"/>
<name>A0A225D4M4_9BACT</name>
<organism evidence="2 3">
    <name type="scientific">Fimbriiglobus ruber</name>
    <dbReference type="NCBI Taxonomy" id="1908690"/>
    <lineage>
        <taxon>Bacteria</taxon>
        <taxon>Pseudomonadati</taxon>
        <taxon>Planctomycetota</taxon>
        <taxon>Planctomycetia</taxon>
        <taxon>Gemmatales</taxon>
        <taxon>Gemmataceae</taxon>
        <taxon>Fimbriiglobus</taxon>
    </lineage>
</organism>
<keyword evidence="3" id="KW-1185">Reference proteome</keyword>
<comment type="caution">
    <text evidence="2">The sequence shown here is derived from an EMBL/GenBank/DDBJ whole genome shotgun (WGS) entry which is preliminary data.</text>
</comment>
<dbReference type="EMBL" id="NIDE01000017">
    <property type="protein sequence ID" value="OWK36551.1"/>
    <property type="molecule type" value="Genomic_DNA"/>
</dbReference>
<accession>A0A225D4M4</accession>
<evidence type="ECO:0000313" key="2">
    <source>
        <dbReference type="EMBL" id="OWK36551.1"/>
    </source>
</evidence>
<evidence type="ECO:0000256" key="1">
    <source>
        <dbReference type="SAM" id="MobiDB-lite"/>
    </source>
</evidence>
<proteinExistence type="predicted"/>
<reference evidence="3" key="1">
    <citation type="submission" date="2017-06" db="EMBL/GenBank/DDBJ databases">
        <title>Genome analysis of Fimbriiglobus ruber SP5, the first member of the order Planctomycetales with confirmed chitinolytic capability.</title>
        <authorList>
            <person name="Ravin N.V."/>
            <person name="Rakitin A.L."/>
            <person name="Ivanova A.A."/>
            <person name="Beletsky A.V."/>
            <person name="Kulichevskaya I.S."/>
            <person name="Mardanov A.V."/>
            <person name="Dedysh S.N."/>
        </authorList>
    </citation>
    <scope>NUCLEOTIDE SEQUENCE [LARGE SCALE GENOMIC DNA]</scope>
    <source>
        <strain evidence="3">SP5</strain>
    </source>
</reference>
<feature type="region of interest" description="Disordered" evidence="1">
    <location>
        <begin position="1"/>
        <end position="22"/>
    </location>
</feature>
<evidence type="ECO:0000313" key="3">
    <source>
        <dbReference type="Proteomes" id="UP000214646"/>
    </source>
</evidence>
<feature type="compositionally biased region" description="Basic and acidic residues" evidence="1">
    <location>
        <begin position="1"/>
        <end position="11"/>
    </location>
</feature>
<sequence>MHVRSLGDRATGEFSANRRRRQEAEGFRQFGVRRFIAALVF</sequence>
<gene>
    <name evidence="2" type="ORF">FRUB_09114</name>
</gene>
<dbReference type="Proteomes" id="UP000214646">
    <property type="component" value="Unassembled WGS sequence"/>
</dbReference>